<evidence type="ECO:0000256" key="1">
    <source>
        <dbReference type="SAM" id="MobiDB-lite"/>
    </source>
</evidence>
<dbReference type="Proteomes" id="UP000242287">
    <property type="component" value="Unassembled WGS sequence"/>
</dbReference>
<organism evidence="3 4">
    <name type="scientific">Amanita thiersii Skay4041</name>
    <dbReference type="NCBI Taxonomy" id="703135"/>
    <lineage>
        <taxon>Eukaryota</taxon>
        <taxon>Fungi</taxon>
        <taxon>Dikarya</taxon>
        <taxon>Basidiomycota</taxon>
        <taxon>Agaricomycotina</taxon>
        <taxon>Agaricomycetes</taxon>
        <taxon>Agaricomycetidae</taxon>
        <taxon>Agaricales</taxon>
        <taxon>Pluteineae</taxon>
        <taxon>Amanitaceae</taxon>
        <taxon>Amanita</taxon>
    </lineage>
</organism>
<evidence type="ECO:0008006" key="5">
    <source>
        <dbReference type="Google" id="ProtNLM"/>
    </source>
</evidence>
<feature type="transmembrane region" description="Helical" evidence="2">
    <location>
        <begin position="57"/>
        <end position="79"/>
    </location>
</feature>
<keyword evidence="4" id="KW-1185">Reference proteome</keyword>
<dbReference type="AlphaFoldDB" id="A0A2A9N699"/>
<keyword evidence="2" id="KW-0472">Membrane</keyword>
<keyword evidence="2" id="KW-1133">Transmembrane helix</keyword>
<feature type="compositionally biased region" description="Basic and acidic residues" evidence="1">
    <location>
        <begin position="377"/>
        <end position="392"/>
    </location>
</feature>
<feature type="transmembrane region" description="Helical" evidence="2">
    <location>
        <begin position="158"/>
        <end position="176"/>
    </location>
</feature>
<name>A0A2A9N699_9AGAR</name>
<evidence type="ECO:0000313" key="3">
    <source>
        <dbReference type="EMBL" id="PFH45385.1"/>
    </source>
</evidence>
<protein>
    <recommendedName>
        <fullName evidence="5">G-protein coupled receptors family 1 profile domain-containing protein</fullName>
    </recommendedName>
</protein>
<feature type="transmembrane region" description="Helical" evidence="2">
    <location>
        <begin position="292"/>
        <end position="316"/>
    </location>
</feature>
<accession>A0A2A9N699</accession>
<feature type="transmembrane region" description="Helical" evidence="2">
    <location>
        <begin position="264"/>
        <end position="286"/>
    </location>
</feature>
<dbReference type="EMBL" id="KZ302408">
    <property type="protein sequence ID" value="PFH45385.1"/>
    <property type="molecule type" value="Genomic_DNA"/>
</dbReference>
<keyword evidence="2" id="KW-0812">Transmembrane</keyword>
<feature type="transmembrane region" description="Helical" evidence="2">
    <location>
        <begin position="131"/>
        <end position="151"/>
    </location>
</feature>
<sequence length="398" mass="43978">MALHVILMLCNLNKSDISRTKQCIILITVSLSSPITPNNETLPPPGLNYLLVVQPTLGLMMAELVGTAILVPLLIILLFFSTKQLRRKQIFTLNVISILLGLSTGISSTLVLRQGIINPTKPLTSVQYALLGYSILIIPIFVESILLFRLLVVYPYHAIPLCIFLMIFIPLGYIKVARVVNISLFAGHIFSLTKAGLSPIVAIQVGWTKESVFAKTAWFLQVIDNTTCSCLFLYKLNIPKILTNLRTVSNENETFNGSNTIRGIFWIAVSNFVFPVLLGIAQLIFVFHDPSFFHGIIMLVTNDYVSIVGVLLATVWSASGRWTDEHCPPAQRDCALSTIHFTIRNNNPITTTTLVSSVARASIENSRHSRSSTADVDPTHEKSMPSEVRDVSKVSSIL</sequence>
<reference evidence="3 4" key="1">
    <citation type="submission" date="2014-02" db="EMBL/GenBank/DDBJ databases">
        <title>Transposable element dynamics among asymbiotic and ectomycorrhizal Amanita fungi.</title>
        <authorList>
            <consortium name="DOE Joint Genome Institute"/>
            <person name="Hess J."/>
            <person name="Skrede I."/>
            <person name="Wolfe B."/>
            <person name="LaButti K."/>
            <person name="Ohm R.A."/>
            <person name="Grigoriev I.V."/>
            <person name="Pringle A."/>
        </authorList>
    </citation>
    <scope>NUCLEOTIDE SEQUENCE [LARGE SCALE GENOMIC DNA]</scope>
    <source>
        <strain evidence="3 4">SKay4041</strain>
    </source>
</reference>
<proteinExistence type="predicted"/>
<evidence type="ECO:0000313" key="4">
    <source>
        <dbReference type="Proteomes" id="UP000242287"/>
    </source>
</evidence>
<evidence type="ECO:0000256" key="2">
    <source>
        <dbReference type="SAM" id="Phobius"/>
    </source>
</evidence>
<feature type="region of interest" description="Disordered" evidence="1">
    <location>
        <begin position="365"/>
        <end position="398"/>
    </location>
</feature>
<gene>
    <name evidence="3" type="ORF">AMATHDRAFT_51682</name>
</gene>
<dbReference type="OrthoDB" id="2548432at2759"/>
<feature type="transmembrane region" description="Helical" evidence="2">
    <location>
        <begin position="91"/>
        <end position="111"/>
    </location>
</feature>
<feature type="transmembrane region" description="Helical" evidence="2">
    <location>
        <begin position="182"/>
        <end position="203"/>
    </location>
</feature>